<dbReference type="PROSITE" id="PS00065">
    <property type="entry name" value="D_2_HYDROXYACID_DH_1"/>
    <property type="match status" value="1"/>
</dbReference>
<dbReference type="EMBL" id="KQ964246">
    <property type="protein sequence ID" value="KXJ96058.1"/>
    <property type="molecule type" value="Genomic_DNA"/>
</dbReference>
<dbReference type="PROSITE" id="PS00670">
    <property type="entry name" value="D_2_HYDROXYACID_DH_2"/>
    <property type="match status" value="1"/>
</dbReference>
<dbReference type="InterPro" id="IPR006139">
    <property type="entry name" value="D-isomer_2_OHA_DH_cat_dom"/>
</dbReference>
<dbReference type="InterPro" id="IPR058205">
    <property type="entry name" value="D-LDH-like"/>
</dbReference>
<feature type="domain" description="D-isomer specific 2-hydroxyacid dehydrogenase NAD-binding" evidence="6">
    <location>
        <begin position="125"/>
        <end position="312"/>
    </location>
</feature>
<dbReference type="Gene3D" id="3.40.50.720">
    <property type="entry name" value="NAD(P)-binding Rossmann-like Domain"/>
    <property type="match status" value="2"/>
</dbReference>
<evidence type="ECO:0000256" key="3">
    <source>
        <dbReference type="ARBA" id="ARBA00023027"/>
    </source>
</evidence>
<reference evidence="8" key="1">
    <citation type="submission" date="2016-02" db="EMBL/GenBank/DDBJ databases">
        <title>Draft genome sequence of Microdochium bolleyi, a fungal endophyte of beachgrass.</title>
        <authorList>
            <consortium name="DOE Joint Genome Institute"/>
            <person name="David A.S."/>
            <person name="May G."/>
            <person name="Haridas S."/>
            <person name="Lim J."/>
            <person name="Wang M."/>
            <person name="Labutti K."/>
            <person name="Lipzen A."/>
            <person name="Barry K."/>
            <person name="Grigoriev I.V."/>
        </authorList>
    </citation>
    <scope>NUCLEOTIDE SEQUENCE [LARGE SCALE GENOMIC DNA]</scope>
    <source>
        <strain evidence="8">J235TASD1</strain>
    </source>
</reference>
<dbReference type="InParanoid" id="A0A136JG18"/>
<keyword evidence="8" id="KW-1185">Reference proteome</keyword>
<evidence type="ECO:0000313" key="7">
    <source>
        <dbReference type="EMBL" id="KXJ96058.1"/>
    </source>
</evidence>
<protein>
    <submittedName>
        <fullName evidence="7">Lactate dehydrogenase</fullName>
    </submittedName>
</protein>
<dbReference type="STRING" id="196109.A0A136JG18"/>
<dbReference type="PANTHER" id="PTHR43026:SF1">
    <property type="entry name" value="2-HYDROXYACID DEHYDROGENASE HOMOLOG 1-RELATED"/>
    <property type="match status" value="1"/>
</dbReference>
<comment type="similarity">
    <text evidence="1 4">Belongs to the D-isomer specific 2-hydroxyacid dehydrogenase family.</text>
</comment>
<organism evidence="7 8">
    <name type="scientific">Microdochium bolleyi</name>
    <dbReference type="NCBI Taxonomy" id="196109"/>
    <lineage>
        <taxon>Eukaryota</taxon>
        <taxon>Fungi</taxon>
        <taxon>Dikarya</taxon>
        <taxon>Ascomycota</taxon>
        <taxon>Pezizomycotina</taxon>
        <taxon>Sordariomycetes</taxon>
        <taxon>Xylariomycetidae</taxon>
        <taxon>Xylariales</taxon>
        <taxon>Microdochiaceae</taxon>
        <taxon>Microdochium</taxon>
    </lineage>
</organism>
<dbReference type="GO" id="GO:0051287">
    <property type="term" value="F:NAD binding"/>
    <property type="evidence" value="ECO:0007669"/>
    <property type="project" value="InterPro"/>
</dbReference>
<proteinExistence type="inferred from homology"/>
<dbReference type="AlphaFoldDB" id="A0A136JG18"/>
<dbReference type="InterPro" id="IPR006140">
    <property type="entry name" value="D-isomer_DH_NAD-bd"/>
</dbReference>
<dbReference type="GO" id="GO:0008720">
    <property type="term" value="F:D-lactate dehydrogenase (NAD+) activity"/>
    <property type="evidence" value="ECO:0007669"/>
    <property type="project" value="TreeGrafter"/>
</dbReference>
<evidence type="ECO:0000313" key="8">
    <source>
        <dbReference type="Proteomes" id="UP000070501"/>
    </source>
</evidence>
<evidence type="ECO:0000259" key="6">
    <source>
        <dbReference type="Pfam" id="PF02826"/>
    </source>
</evidence>
<dbReference type="InterPro" id="IPR029752">
    <property type="entry name" value="D-isomer_DH_CS1"/>
</dbReference>
<evidence type="ECO:0000256" key="4">
    <source>
        <dbReference type="RuleBase" id="RU003719"/>
    </source>
</evidence>
<sequence length="357" mass="38843">MPHLAVFSAKPYDKLFLTSTRAKQLLQSSPATSTTSTLDIVHHEFPLSVDTVSVLPKGALAVCVFVNDTVNADVLKALSEHGVKAVFLRCAGFNNVDLKVAEQLGLHVANVPAYSPEAVAEFAVALIQTLNRNTHRAYNRVREANFDLNGLLGKTLRGKTVGVIGTGRIGVAFAKIMGAGFGCRILAFDPFESDELKKYGEYVKELDNLLPQCDIISLHCPLLDSTKHIINKKSLEKMKDGVLLVNTSRGGLIDTKSVIAGLKSWKLGGLALDVYEGEGGLFYSDHSGTIIHDDELMRLTTFHNVLVCGHQAFFTEEALREIADCTIKNMAEYIGGGECTHALVGKAQRKYSIPLRT</sequence>
<dbReference type="SUPFAM" id="SSF51735">
    <property type="entry name" value="NAD(P)-binding Rossmann-fold domains"/>
    <property type="match status" value="1"/>
</dbReference>
<evidence type="ECO:0000256" key="1">
    <source>
        <dbReference type="ARBA" id="ARBA00005854"/>
    </source>
</evidence>
<name>A0A136JG18_9PEZI</name>
<dbReference type="Proteomes" id="UP000070501">
    <property type="component" value="Unassembled WGS sequence"/>
</dbReference>
<dbReference type="InterPro" id="IPR036291">
    <property type="entry name" value="NAD(P)-bd_dom_sf"/>
</dbReference>
<feature type="domain" description="D-isomer specific 2-hydroxyacid dehydrogenase catalytic" evidence="5">
    <location>
        <begin position="39"/>
        <end position="343"/>
    </location>
</feature>
<accession>A0A136JG18</accession>
<gene>
    <name evidence="7" type="ORF">Micbo1qcDRAFT_144413</name>
</gene>
<dbReference type="Pfam" id="PF02826">
    <property type="entry name" value="2-Hacid_dh_C"/>
    <property type="match status" value="1"/>
</dbReference>
<dbReference type="Pfam" id="PF00389">
    <property type="entry name" value="2-Hacid_dh"/>
    <property type="match status" value="1"/>
</dbReference>
<dbReference type="PANTHER" id="PTHR43026">
    <property type="entry name" value="2-HYDROXYACID DEHYDROGENASE HOMOLOG 1-RELATED"/>
    <property type="match status" value="1"/>
</dbReference>
<dbReference type="SUPFAM" id="SSF52283">
    <property type="entry name" value="Formate/glycerate dehydrogenase catalytic domain-like"/>
    <property type="match status" value="1"/>
</dbReference>
<dbReference type="PROSITE" id="PS00671">
    <property type="entry name" value="D_2_HYDROXYACID_DH_3"/>
    <property type="match status" value="1"/>
</dbReference>
<evidence type="ECO:0000256" key="2">
    <source>
        <dbReference type="ARBA" id="ARBA00023002"/>
    </source>
</evidence>
<dbReference type="CDD" id="cd12183">
    <property type="entry name" value="LDH_like_2"/>
    <property type="match status" value="1"/>
</dbReference>
<keyword evidence="2 4" id="KW-0560">Oxidoreductase</keyword>
<keyword evidence="3" id="KW-0520">NAD</keyword>
<evidence type="ECO:0000259" key="5">
    <source>
        <dbReference type="Pfam" id="PF00389"/>
    </source>
</evidence>
<dbReference type="OrthoDB" id="298012at2759"/>
<dbReference type="InterPro" id="IPR029753">
    <property type="entry name" value="D-isomer_DH_CS"/>
</dbReference>